<evidence type="ECO:0000313" key="2">
    <source>
        <dbReference type="EMBL" id="KAG1893888.1"/>
    </source>
</evidence>
<evidence type="ECO:0000313" key="3">
    <source>
        <dbReference type="Proteomes" id="UP001195769"/>
    </source>
</evidence>
<dbReference type="CDD" id="cd18186">
    <property type="entry name" value="BTB_POZ_ZBTB_KLHL-like"/>
    <property type="match status" value="1"/>
</dbReference>
<dbReference type="Gene3D" id="3.30.710.10">
    <property type="entry name" value="Potassium Channel Kv1.1, Chain A"/>
    <property type="match status" value="1"/>
</dbReference>
<keyword evidence="3" id="KW-1185">Reference proteome</keyword>
<dbReference type="AlphaFoldDB" id="A0AAD4DTX7"/>
<protein>
    <recommendedName>
        <fullName evidence="1">BTB domain-containing protein</fullName>
    </recommendedName>
</protein>
<evidence type="ECO:0000259" key="1">
    <source>
        <dbReference type="PROSITE" id="PS50097"/>
    </source>
</evidence>
<dbReference type="InterPro" id="IPR000210">
    <property type="entry name" value="BTB/POZ_dom"/>
</dbReference>
<proteinExistence type="predicted"/>
<reference evidence="2" key="1">
    <citation type="journal article" date="2020" name="New Phytol.">
        <title>Comparative genomics reveals dynamic genome evolution in host specialist ectomycorrhizal fungi.</title>
        <authorList>
            <person name="Lofgren L.A."/>
            <person name="Nguyen N.H."/>
            <person name="Vilgalys R."/>
            <person name="Ruytinx J."/>
            <person name="Liao H.L."/>
            <person name="Branco S."/>
            <person name="Kuo A."/>
            <person name="LaButti K."/>
            <person name="Lipzen A."/>
            <person name="Andreopoulos W."/>
            <person name="Pangilinan J."/>
            <person name="Riley R."/>
            <person name="Hundley H."/>
            <person name="Na H."/>
            <person name="Barry K."/>
            <person name="Grigoriev I.V."/>
            <person name="Stajich J.E."/>
            <person name="Kennedy P.G."/>
        </authorList>
    </citation>
    <scope>NUCLEOTIDE SEQUENCE</scope>
    <source>
        <strain evidence="2">FC203</strain>
    </source>
</reference>
<dbReference type="RefSeq" id="XP_041219464.1">
    <property type="nucleotide sequence ID" value="XM_041368191.1"/>
</dbReference>
<name>A0AAD4DTX7_9AGAM</name>
<dbReference type="EMBL" id="JABBWK010000088">
    <property type="protein sequence ID" value="KAG1893888.1"/>
    <property type="molecule type" value="Genomic_DNA"/>
</dbReference>
<comment type="caution">
    <text evidence="2">The sequence shown here is derived from an EMBL/GenBank/DDBJ whole genome shotgun (WGS) entry which is preliminary data.</text>
</comment>
<dbReference type="PROSITE" id="PS50097">
    <property type="entry name" value="BTB"/>
    <property type="match status" value="1"/>
</dbReference>
<dbReference type="SUPFAM" id="SSF54695">
    <property type="entry name" value="POZ domain"/>
    <property type="match status" value="1"/>
</dbReference>
<dbReference type="InterPro" id="IPR011333">
    <property type="entry name" value="SKP1/BTB/POZ_sf"/>
</dbReference>
<dbReference type="Proteomes" id="UP001195769">
    <property type="component" value="Unassembled WGS sequence"/>
</dbReference>
<organism evidence="2 3">
    <name type="scientific">Suillus fuscotomentosus</name>
    <dbReference type="NCBI Taxonomy" id="1912939"/>
    <lineage>
        <taxon>Eukaryota</taxon>
        <taxon>Fungi</taxon>
        <taxon>Dikarya</taxon>
        <taxon>Basidiomycota</taxon>
        <taxon>Agaricomycotina</taxon>
        <taxon>Agaricomycetes</taxon>
        <taxon>Agaricomycetidae</taxon>
        <taxon>Boletales</taxon>
        <taxon>Suillineae</taxon>
        <taxon>Suillaceae</taxon>
        <taxon>Suillus</taxon>
    </lineage>
</organism>
<dbReference type="GeneID" id="64662489"/>
<dbReference type="SMART" id="SM00225">
    <property type="entry name" value="BTB"/>
    <property type="match status" value="1"/>
</dbReference>
<accession>A0AAD4DTX7</accession>
<feature type="domain" description="BTB" evidence="1">
    <location>
        <begin position="20"/>
        <end position="83"/>
    </location>
</feature>
<gene>
    <name evidence="2" type="ORF">F5891DRAFT_1195803</name>
</gene>
<sequence>MNANHRLALQRHSEFWFEDGNIVFRAGNTSFCVHRGVLVRHSPALEGILAIPSGYDTDGTEQLPIVLQQISEQEFTHFLNWVYHISSVPPPPEEQFLVAILKISHLWMISNSIKFAIDGLENLTLHPTRRLELARLYSIPQWIAPAIREIMTSSLTNTTDNEATQMGFKVYTIIARAKEVMERERRALAAYPPSLLVSASFSCSARSHSQCKEAWSGFWWKKVARAILHPKNPLPLTQTLQLILEAPLPNGMNAACRQAMVDAMIELDGLEVEERIIEGVIRAVTLYFSSL</sequence>